<dbReference type="InterPro" id="IPR025942">
    <property type="entry name" value="SpoVIF"/>
</dbReference>
<evidence type="ECO:0000313" key="2">
    <source>
        <dbReference type="Proteomes" id="UP000824175"/>
    </source>
</evidence>
<sequence length="79" mass="9094">MNRDRLLQKVSAKTNVRTEDILKLANQLQSKDLKKEANLRQLIQEVSKLAGKPVSKEKEDRIIALVQNNQIPENLENLM</sequence>
<proteinExistence type="predicted"/>
<accession>A0A9D1L0P7</accession>
<dbReference type="AlphaFoldDB" id="A0A9D1L0P7"/>
<evidence type="ECO:0000313" key="1">
    <source>
        <dbReference type="EMBL" id="HIU13286.1"/>
    </source>
</evidence>
<protein>
    <submittedName>
        <fullName evidence="1">Stage VI sporulation protein F</fullName>
    </submittedName>
</protein>
<reference evidence="1" key="2">
    <citation type="journal article" date="2021" name="PeerJ">
        <title>Extensive microbial diversity within the chicken gut microbiome revealed by metagenomics and culture.</title>
        <authorList>
            <person name="Gilroy R."/>
            <person name="Ravi A."/>
            <person name="Getino M."/>
            <person name="Pursley I."/>
            <person name="Horton D.L."/>
            <person name="Alikhan N.F."/>
            <person name="Baker D."/>
            <person name="Gharbi K."/>
            <person name="Hall N."/>
            <person name="Watson M."/>
            <person name="Adriaenssens E.M."/>
            <person name="Foster-Nyarko E."/>
            <person name="Jarju S."/>
            <person name="Secka A."/>
            <person name="Antonio M."/>
            <person name="Oren A."/>
            <person name="Chaudhuri R.R."/>
            <person name="La Ragione R."/>
            <person name="Hildebrand F."/>
            <person name="Pallen M.J."/>
        </authorList>
    </citation>
    <scope>NUCLEOTIDE SEQUENCE</scope>
    <source>
        <strain evidence="1">CHK195-11698</strain>
    </source>
</reference>
<dbReference type="EMBL" id="DVMJ01000036">
    <property type="protein sequence ID" value="HIU13286.1"/>
    <property type="molecule type" value="Genomic_DNA"/>
</dbReference>
<dbReference type="Pfam" id="PF14069">
    <property type="entry name" value="SpoVIF"/>
    <property type="match status" value="1"/>
</dbReference>
<reference evidence="1" key="1">
    <citation type="submission" date="2020-10" db="EMBL/GenBank/DDBJ databases">
        <authorList>
            <person name="Gilroy R."/>
        </authorList>
    </citation>
    <scope>NUCLEOTIDE SEQUENCE</scope>
    <source>
        <strain evidence="1">CHK195-11698</strain>
    </source>
</reference>
<comment type="caution">
    <text evidence="1">The sequence shown here is derived from an EMBL/GenBank/DDBJ whole genome shotgun (WGS) entry which is preliminary data.</text>
</comment>
<organism evidence="1 2">
    <name type="scientific">Candidatus Fimiplasma intestinipullorum</name>
    <dbReference type="NCBI Taxonomy" id="2840825"/>
    <lineage>
        <taxon>Bacteria</taxon>
        <taxon>Bacillati</taxon>
        <taxon>Bacillota</taxon>
        <taxon>Clostridia</taxon>
        <taxon>Eubacteriales</taxon>
        <taxon>Candidatus Fimiplasma</taxon>
    </lineage>
</organism>
<dbReference type="Proteomes" id="UP000824175">
    <property type="component" value="Unassembled WGS sequence"/>
</dbReference>
<name>A0A9D1L0P7_9FIRM</name>
<gene>
    <name evidence="1" type="ORF">IAD15_04375</name>
</gene>